<evidence type="ECO:0000256" key="10">
    <source>
        <dbReference type="ARBA" id="ARBA00022989"/>
    </source>
</evidence>
<dbReference type="InterPro" id="IPR008915">
    <property type="entry name" value="Peptidase_M50"/>
</dbReference>
<evidence type="ECO:0000313" key="16">
    <source>
        <dbReference type="Proteomes" id="UP001279681"/>
    </source>
</evidence>
<keyword evidence="12 13" id="KW-0472">Membrane</keyword>
<evidence type="ECO:0000256" key="5">
    <source>
        <dbReference type="ARBA" id="ARBA00022670"/>
    </source>
</evidence>
<comment type="caution">
    <text evidence="15">The sequence shown here is derived from an EMBL/GenBank/DDBJ whole genome shotgun (WGS) entry which is preliminary data.</text>
</comment>
<dbReference type="Proteomes" id="UP001279681">
    <property type="component" value="Unassembled WGS sequence"/>
</dbReference>
<reference evidence="16" key="1">
    <citation type="submission" date="2023-07" db="EMBL/GenBank/DDBJ databases">
        <authorList>
            <person name="Colorado M.A."/>
            <person name="Villamil L.M."/>
            <person name="Melo J.F."/>
            <person name="Rodriguez J.A."/>
            <person name="Ruiz R.Y."/>
        </authorList>
    </citation>
    <scope>NUCLEOTIDE SEQUENCE [LARGE SCALE GENOMIC DNA]</scope>
    <source>
        <strain evidence="16">C33</strain>
    </source>
</reference>
<evidence type="ECO:0000256" key="8">
    <source>
        <dbReference type="ARBA" id="ARBA00022801"/>
    </source>
</evidence>
<evidence type="ECO:0000256" key="7">
    <source>
        <dbReference type="ARBA" id="ARBA00022723"/>
    </source>
</evidence>
<evidence type="ECO:0000256" key="12">
    <source>
        <dbReference type="ARBA" id="ARBA00023136"/>
    </source>
</evidence>
<feature type="transmembrane region" description="Helical" evidence="13">
    <location>
        <begin position="87"/>
        <end position="112"/>
    </location>
</feature>
<comment type="subcellular location">
    <subcellularLocation>
        <location evidence="2">Cell membrane</location>
        <topology evidence="2">Multi-pass membrane protein</topology>
    </subcellularLocation>
</comment>
<keyword evidence="5 15" id="KW-0645">Protease</keyword>
<dbReference type="RefSeq" id="WP_320313088.1">
    <property type="nucleotide sequence ID" value="NZ_JAVIKH010000004.1"/>
</dbReference>
<evidence type="ECO:0000256" key="6">
    <source>
        <dbReference type="ARBA" id="ARBA00022692"/>
    </source>
</evidence>
<gene>
    <name evidence="15" type="ORF">RFV38_04035</name>
</gene>
<evidence type="ECO:0000256" key="1">
    <source>
        <dbReference type="ARBA" id="ARBA00001947"/>
    </source>
</evidence>
<keyword evidence="10 13" id="KW-1133">Transmembrane helix</keyword>
<dbReference type="InterPro" id="IPR052348">
    <property type="entry name" value="Metallopeptidase_M50B"/>
</dbReference>
<evidence type="ECO:0000256" key="9">
    <source>
        <dbReference type="ARBA" id="ARBA00022833"/>
    </source>
</evidence>
<feature type="transmembrane region" description="Helical" evidence="13">
    <location>
        <begin position="118"/>
        <end position="137"/>
    </location>
</feature>
<evidence type="ECO:0000256" key="4">
    <source>
        <dbReference type="ARBA" id="ARBA00022475"/>
    </source>
</evidence>
<comment type="similarity">
    <text evidence="3">Belongs to the peptidase M50B family.</text>
</comment>
<dbReference type="PANTHER" id="PTHR35864">
    <property type="entry name" value="ZINC METALLOPROTEASE MJ0611-RELATED"/>
    <property type="match status" value="1"/>
</dbReference>
<keyword evidence="9" id="KW-0862">Zinc</keyword>
<organism evidence="15 16">
    <name type="scientific">Candidatus Cetobacterium colombiensis</name>
    <dbReference type="NCBI Taxonomy" id="3073100"/>
    <lineage>
        <taxon>Bacteria</taxon>
        <taxon>Fusobacteriati</taxon>
        <taxon>Fusobacteriota</taxon>
        <taxon>Fusobacteriia</taxon>
        <taxon>Fusobacteriales</taxon>
        <taxon>Fusobacteriaceae</taxon>
        <taxon>Cetobacterium</taxon>
    </lineage>
</organism>
<accession>A0ABU4WAG9</accession>
<dbReference type="PANTHER" id="PTHR35864:SF1">
    <property type="entry name" value="ZINC METALLOPROTEASE YWHC-RELATED"/>
    <property type="match status" value="1"/>
</dbReference>
<dbReference type="CDD" id="cd06158">
    <property type="entry name" value="S2P-M50_like_1"/>
    <property type="match status" value="1"/>
</dbReference>
<evidence type="ECO:0000256" key="3">
    <source>
        <dbReference type="ARBA" id="ARBA00007931"/>
    </source>
</evidence>
<feature type="domain" description="Peptidase M50" evidence="14">
    <location>
        <begin position="118"/>
        <end position="152"/>
    </location>
</feature>
<keyword evidence="4" id="KW-1003">Cell membrane</keyword>
<protein>
    <submittedName>
        <fullName evidence="15">Site-2 protease family protein</fullName>
    </submittedName>
</protein>
<sequence length="199" mass="22309">MFIFKVIILLFSLVLHELAHGYMALFCGDKTAKYSGRLSFNPLKHLDPIGTLIPIFMLLSGSNFIIGWAKPVPVNYFALRNGRVGEFLVSIAGVLTNYILMILGALLIRFGIIPFNNLSIYFIIINMALGTFNLLPVPPLDGSRIIASFLNNENRIKIFTLDTYGILFILCLSYFGVLNKVISPIYNILISFIDLIIRS</sequence>
<keyword evidence="7" id="KW-0479">Metal-binding</keyword>
<evidence type="ECO:0000256" key="13">
    <source>
        <dbReference type="SAM" id="Phobius"/>
    </source>
</evidence>
<evidence type="ECO:0000256" key="2">
    <source>
        <dbReference type="ARBA" id="ARBA00004651"/>
    </source>
</evidence>
<dbReference type="Pfam" id="PF02163">
    <property type="entry name" value="Peptidase_M50"/>
    <property type="match status" value="1"/>
</dbReference>
<keyword evidence="6 13" id="KW-0812">Transmembrane</keyword>
<dbReference type="InterPro" id="IPR044537">
    <property type="entry name" value="Rip2-like"/>
</dbReference>
<evidence type="ECO:0000256" key="11">
    <source>
        <dbReference type="ARBA" id="ARBA00023049"/>
    </source>
</evidence>
<proteinExistence type="inferred from homology"/>
<dbReference type="GO" id="GO:0008233">
    <property type="term" value="F:peptidase activity"/>
    <property type="evidence" value="ECO:0007669"/>
    <property type="project" value="UniProtKB-KW"/>
</dbReference>
<dbReference type="EMBL" id="JAVIKH010000004">
    <property type="protein sequence ID" value="MDX8335679.1"/>
    <property type="molecule type" value="Genomic_DNA"/>
</dbReference>
<name>A0ABU4WAG9_9FUSO</name>
<dbReference type="GO" id="GO:0006508">
    <property type="term" value="P:proteolysis"/>
    <property type="evidence" value="ECO:0007669"/>
    <property type="project" value="UniProtKB-KW"/>
</dbReference>
<evidence type="ECO:0000259" key="14">
    <source>
        <dbReference type="Pfam" id="PF02163"/>
    </source>
</evidence>
<feature type="transmembrane region" description="Helical" evidence="13">
    <location>
        <begin position="45"/>
        <end position="66"/>
    </location>
</feature>
<keyword evidence="16" id="KW-1185">Reference proteome</keyword>
<keyword evidence="8" id="KW-0378">Hydrolase</keyword>
<evidence type="ECO:0000313" key="15">
    <source>
        <dbReference type="EMBL" id="MDX8335679.1"/>
    </source>
</evidence>
<feature type="transmembrane region" description="Helical" evidence="13">
    <location>
        <begin position="158"/>
        <end position="175"/>
    </location>
</feature>
<comment type="cofactor">
    <cofactor evidence="1">
        <name>Zn(2+)</name>
        <dbReference type="ChEBI" id="CHEBI:29105"/>
    </cofactor>
</comment>
<keyword evidence="11" id="KW-0482">Metalloprotease</keyword>